<keyword evidence="2" id="KW-0732">Signal</keyword>
<feature type="transmembrane region" description="Helical" evidence="7">
    <location>
        <begin position="548"/>
        <end position="571"/>
    </location>
</feature>
<sequence length="1130" mass="123721">MAISPTFNVADLYEYHPPDIASSHLTHSGSSSFYAGKTNVEQSTGGEEEQIAGYNIIAEKSGTAVTIGGNAVDFMARLSCSECRASLLEPKERDWSAGTIDILILTLPYHTRAKSLSMASIIFFLLLALSFAASAQRQTNITLGSSLTPITNSSWLSPSGLYAFGFFRQRDGYSIGVFLSGISQKTVVWAATRDDAPVPSNATLLFTSEGRVILRSAQGDETPIVSASQQASLASMSDSGNFVLYNSDREIIWQSFDHPTDTLLPTQQLRAGAELVSPVSETELSTGIYRLKMQNDGNLVQYPVSTPDAPQYAYFASGTYWAGGNVTLNLDPDGRLYLLNSTGFNIENITAGGYHTKETINIMKLDADGIFRLYSQNLTVNGNWSAVWSSTSNKCDPKGSCGLNGYCVMKDQEAECTCLPGFEFVAQGNWTSGCERDFKAESCKDKNGSSTYNMEELSNTEWEDVSYSVLSSTTKDNCKQACLEDCNCEAALFTDGQYCRKQRLPLRFGRRNLESSNLAVVKVGRPISTMDNKEPITEKKNLGTGRTILIISGSFVAFGLAMVSIFGIIVYRYHAYKRVPNNDGTALNEGNAVDFMARLSCSECLARLLEPKERDWSAGTIDILILTLPYHTRAKSLSMASIIFFLLLALSFTASAQRQTNITLGSSLTPITNSSWLSPSGLYAFGFFRQRDGYSIGVFLSGISLQTVVWAARRDDAPVPSNATLLFTRNGRVVLTSAQGGETSIVSASQPASLASMSDSGNFVLYNSDREIIWQSFDHPTDTLLPTQQLRAGAELVSPVSETELSTGIFRLKMQTDGNLVQYPVNTPDAPPYAYFASGTYWAGANVTLNLDPDGRLYLLNPTGFNVKNITAGGYHTKETINMMKLDADGIFRLYSQNLTRNGNWSAVWSSTSDKCDPKGSCGLNGYCVLKDEEAECTCLPGFEFVAKGNWTSGCERDFSAESCKDKNGSSTYNMEELSNTEWEDVSYSVLSSTTKDNCKQACLEDCNCEAALFTDGQYCRKQRLPLRFGRTNLESSNLAVVKVGRPISTMDNKEPITEKKNLGTGRTILIISGSFVAFGLAMVSIFGIIVYRYHLLAYKRVPNNDGTALNEDLIPVDEDFVEELMLLDE</sequence>
<feature type="domain" description="Bulb-type lectin" evidence="8">
    <location>
        <begin position="661"/>
        <end position="778"/>
    </location>
</feature>
<evidence type="ECO:0000256" key="5">
    <source>
        <dbReference type="ARBA" id="ARBA00047899"/>
    </source>
</evidence>
<dbReference type="SUPFAM" id="SSF51110">
    <property type="entry name" value="alpha-D-mannose-specific plant lectins"/>
    <property type="match status" value="4"/>
</dbReference>
<evidence type="ECO:0000256" key="6">
    <source>
        <dbReference type="ARBA" id="ARBA00048679"/>
    </source>
</evidence>
<accession>A0A4U5QBI7</accession>
<evidence type="ECO:0000259" key="9">
    <source>
        <dbReference type="PROSITE" id="PS50948"/>
    </source>
</evidence>
<protein>
    <recommendedName>
        <fullName evidence="1">non-specific serine/threonine protein kinase</fullName>
        <ecNumber evidence="1">2.7.11.1</ecNumber>
    </recommendedName>
</protein>
<dbReference type="GO" id="GO:0048544">
    <property type="term" value="P:recognition of pollen"/>
    <property type="evidence" value="ECO:0007669"/>
    <property type="project" value="InterPro"/>
</dbReference>
<organism evidence="10">
    <name type="scientific">Populus alba</name>
    <name type="common">White poplar</name>
    <dbReference type="NCBI Taxonomy" id="43335"/>
    <lineage>
        <taxon>Eukaryota</taxon>
        <taxon>Viridiplantae</taxon>
        <taxon>Streptophyta</taxon>
        <taxon>Embryophyta</taxon>
        <taxon>Tracheophyta</taxon>
        <taxon>Spermatophyta</taxon>
        <taxon>Magnoliopsida</taxon>
        <taxon>eudicotyledons</taxon>
        <taxon>Gunneridae</taxon>
        <taxon>Pentapetalae</taxon>
        <taxon>rosids</taxon>
        <taxon>fabids</taxon>
        <taxon>Malpighiales</taxon>
        <taxon>Salicaceae</taxon>
        <taxon>Saliceae</taxon>
        <taxon>Populus</taxon>
    </lineage>
</organism>
<dbReference type="EMBL" id="RCHU01000312">
    <property type="protein sequence ID" value="TKS07790.1"/>
    <property type="molecule type" value="Genomic_DNA"/>
</dbReference>
<dbReference type="InterPro" id="IPR000742">
    <property type="entry name" value="EGF"/>
</dbReference>
<dbReference type="InterPro" id="IPR003609">
    <property type="entry name" value="Pan_app"/>
</dbReference>
<dbReference type="Pfam" id="PF00954">
    <property type="entry name" value="S_locus_glycop"/>
    <property type="match status" value="2"/>
</dbReference>
<evidence type="ECO:0000256" key="4">
    <source>
        <dbReference type="ARBA" id="ARBA00023180"/>
    </source>
</evidence>
<comment type="catalytic activity">
    <reaction evidence="6">
        <text>L-seryl-[protein] + ATP = O-phospho-L-seryl-[protein] + ADP + H(+)</text>
        <dbReference type="Rhea" id="RHEA:17989"/>
        <dbReference type="Rhea" id="RHEA-COMP:9863"/>
        <dbReference type="Rhea" id="RHEA-COMP:11604"/>
        <dbReference type="ChEBI" id="CHEBI:15378"/>
        <dbReference type="ChEBI" id="CHEBI:29999"/>
        <dbReference type="ChEBI" id="CHEBI:30616"/>
        <dbReference type="ChEBI" id="CHEBI:83421"/>
        <dbReference type="ChEBI" id="CHEBI:456216"/>
        <dbReference type="EC" id="2.7.11.1"/>
    </reaction>
</comment>
<name>A0A4U5QBI7_POPAL</name>
<feature type="domain" description="Apple" evidence="9">
    <location>
        <begin position="964"/>
        <end position="1033"/>
    </location>
</feature>
<dbReference type="PROSITE" id="PS50927">
    <property type="entry name" value="BULB_LECTIN"/>
    <property type="match status" value="2"/>
</dbReference>
<proteinExistence type="predicted"/>
<dbReference type="InterPro" id="IPR000858">
    <property type="entry name" value="S_locus_glycoprot_dom"/>
</dbReference>
<dbReference type="InterPro" id="IPR001480">
    <property type="entry name" value="Bulb-type_lectin_dom"/>
</dbReference>
<keyword evidence="7" id="KW-1133">Transmembrane helix</keyword>
<dbReference type="SMART" id="SM00181">
    <property type="entry name" value="EGF"/>
    <property type="match status" value="2"/>
</dbReference>
<dbReference type="SMART" id="SM00108">
    <property type="entry name" value="B_lectin"/>
    <property type="match status" value="4"/>
</dbReference>
<dbReference type="PANTHER" id="PTHR47976:SF7">
    <property type="entry name" value="RECEPTOR-LIKE SERINE_THREONINE-PROTEIN KINASE"/>
    <property type="match status" value="1"/>
</dbReference>
<dbReference type="STRING" id="43335.A0A4U5QBI7"/>
<evidence type="ECO:0000256" key="3">
    <source>
        <dbReference type="ARBA" id="ARBA00023157"/>
    </source>
</evidence>
<keyword evidence="7" id="KW-0472">Membrane</keyword>
<dbReference type="FunFam" id="2.90.10.10:FF:000013">
    <property type="entry name" value="G-type lectin S-receptor-like serine/threonine-protein kinase LECRK1"/>
    <property type="match status" value="2"/>
</dbReference>
<reference evidence="10" key="1">
    <citation type="submission" date="2018-10" db="EMBL/GenBank/DDBJ databases">
        <title>Population genomic analysis revealed the cold adaptation of white poplar.</title>
        <authorList>
            <person name="Liu Y.-J."/>
        </authorList>
    </citation>
    <scope>NUCLEOTIDE SEQUENCE [LARGE SCALE GENOMIC DNA]</scope>
    <source>
        <strain evidence="10">PAL-ZL1</strain>
    </source>
</reference>
<dbReference type="InterPro" id="IPR051343">
    <property type="entry name" value="G-type_lectin_kinases/EP1-like"/>
</dbReference>
<comment type="catalytic activity">
    <reaction evidence="5">
        <text>L-threonyl-[protein] + ATP = O-phospho-L-threonyl-[protein] + ADP + H(+)</text>
        <dbReference type="Rhea" id="RHEA:46608"/>
        <dbReference type="Rhea" id="RHEA-COMP:11060"/>
        <dbReference type="Rhea" id="RHEA-COMP:11605"/>
        <dbReference type="ChEBI" id="CHEBI:15378"/>
        <dbReference type="ChEBI" id="CHEBI:30013"/>
        <dbReference type="ChEBI" id="CHEBI:30616"/>
        <dbReference type="ChEBI" id="CHEBI:61977"/>
        <dbReference type="ChEBI" id="CHEBI:456216"/>
        <dbReference type="EC" id="2.7.11.1"/>
    </reaction>
</comment>
<keyword evidence="7" id="KW-0812">Transmembrane</keyword>
<dbReference type="AlphaFoldDB" id="A0A4U5QBI7"/>
<evidence type="ECO:0000256" key="1">
    <source>
        <dbReference type="ARBA" id="ARBA00012513"/>
    </source>
</evidence>
<dbReference type="EC" id="2.7.11.1" evidence="1"/>
<dbReference type="Pfam" id="PF01453">
    <property type="entry name" value="B_lectin"/>
    <property type="match status" value="2"/>
</dbReference>
<feature type="transmembrane region" description="Helical" evidence="7">
    <location>
        <begin position="637"/>
        <end position="656"/>
    </location>
</feature>
<dbReference type="CDD" id="cd00028">
    <property type="entry name" value="B_lectin"/>
    <property type="match status" value="1"/>
</dbReference>
<dbReference type="PANTHER" id="PTHR47976">
    <property type="entry name" value="G-TYPE LECTIN S-RECEPTOR-LIKE SERINE/THREONINE-PROTEIN KINASE SD2-5"/>
    <property type="match status" value="1"/>
</dbReference>
<evidence type="ECO:0000313" key="10">
    <source>
        <dbReference type="EMBL" id="TKS07790.1"/>
    </source>
</evidence>
<dbReference type="InterPro" id="IPR036426">
    <property type="entry name" value="Bulb-type_lectin_dom_sf"/>
</dbReference>
<comment type="caution">
    <text evidence="10">The sequence shown here is derived from an EMBL/GenBank/DDBJ whole genome shotgun (WGS) entry which is preliminary data.</text>
</comment>
<dbReference type="FunFam" id="2.90.10.10:FF:000026">
    <property type="entry name" value="Serine/threonine-protein kinase"/>
    <property type="match status" value="2"/>
</dbReference>
<evidence type="ECO:0000259" key="8">
    <source>
        <dbReference type="PROSITE" id="PS50927"/>
    </source>
</evidence>
<gene>
    <name evidence="10" type="ORF">D5086_0000109650</name>
</gene>
<evidence type="ECO:0000256" key="7">
    <source>
        <dbReference type="SAM" id="Phobius"/>
    </source>
</evidence>
<keyword evidence="4" id="KW-0325">Glycoprotein</keyword>
<feature type="transmembrane region" description="Helical" evidence="7">
    <location>
        <begin position="1069"/>
        <end position="1092"/>
    </location>
</feature>
<evidence type="ECO:0000256" key="2">
    <source>
        <dbReference type="ARBA" id="ARBA00022729"/>
    </source>
</evidence>
<feature type="domain" description="Bulb-type lectin" evidence="8">
    <location>
        <begin position="140"/>
        <end position="257"/>
    </location>
</feature>
<keyword evidence="3" id="KW-1015">Disulfide bond</keyword>
<dbReference type="PROSITE" id="PS50948">
    <property type="entry name" value="PAN"/>
    <property type="match status" value="2"/>
</dbReference>
<dbReference type="GO" id="GO:0004674">
    <property type="term" value="F:protein serine/threonine kinase activity"/>
    <property type="evidence" value="ECO:0007669"/>
    <property type="project" value="UniProtKB-EC"/>
</dbReference>
<dbReference type="Gene3D" id="2.90.10.10">
    <property type="entry name" value="Bulb-type lectin domain"/>
    <property type="match status" value="4"/>
</dbReference>
<feature type="domain" description="Apple" evidence="9">
    <location>
        <begin position="443"/>
        <end position="525"/>
    </location>
</feature>